<feature type="transmembrane region" description="Helical" evidence="1">
    <location>
        <begin position="39"/>
        <end position="63"/>
    </location>
</feature>
<feature type="transmembrane region" description="Helical" evidence="1">
    <location>
        <begin position="93"/>
        <end position="113"/>
    </location>
</feature>
<dbReference type="Proteomes" id="UP000316304">
    <property type="component" value="Unassembled WGS sequence"/>
</dbReference>
<dbReference type="OrthoDB" id="285420at2"/>
<gene>
    <name evidence="2" type="ORF">Pla52o_45090</name>
</gene>
<dbReference type="AlphaFoldDB" id="A0A5C6CB31"/>
<evidence type="ECO:0000313" key="2">
    <source>
        <dbReference type="EMBL" id="TWU20631.1"/>
    </source>
</evidence>
<evidence type="ECO:0000313" key="3">
    <source>
        <dbReference type="Proteomes" id="UP000316304"/>
    </source>
</evidence>
<dbReference type="EMBL" id="SJPT01000008">
    <property type="protein sequence ID" value="TWU20631.1"/>
    <property type="molecule type" value="Genomic_DNA"/>
</dbReference>
<accession>A0A5C6CB31</accession>
<evidence type="ECO:0000256" key="1">
    <source>
        <dbReference type="SAM" id="Phobius"/>
    </source>
</evidence>
<protein>
    <submittedName>
        <fullName evidence="2">Uncharacterized protein</fullName>
    </submittedName>
</protein>
<name>A0A5C6CB31_9BACT</name>
<feature type="transmembrane region" description="Helical" evidence="1">
    <location>
        <begin position="6"/>
        <end position="27"/>
    </location>
</feature>
<sequence>MIQIDNPWALFVVFVFCVAGLVIYPFMMTERFRFTSAKIVAIVIAVGISIYSGTFAFVLVLLWPLSFIGFPEYWGNYTGFIHGPFIDKKSPPIVVSMMGWFFLVVFPLLLMLITSR</sequence>
<keyword evidence="3" id="KW-1185">Reference proteome</keyword>
<keyword evidence="1" id="KW-0472">Membrane</keyword>
<proteinExistence type="predicted"/>
<dbReference type="RefSeq" id="WP_146596536.1">
    <property type="nucleotide sequence ID" value="NZ_SJPT01000008.1"/>
</dbReference>
<keyword evidence="1" id="KW-1133">Transmembrane helix</keyword>
<reference evidence="2 3" key="1">
    <citation type="submission" date="2019-02" db="EMBL/GenBank/DDBJ databases">
        <title>Deep-cultivation of Planctomycetes and their phenomic and genomic characterization uncovers novel biology.</title>
        <authorList>
            <person name="Wiegand S."/>
            <person name="Jogler M."/>
            <person name="Boedeker C."/>
            <person name="Pinto D."/>
            <person name="Vollmers J."/>
            <person name="Rivas-Marin E."/>
            <person name="Kohn T."/>
            <person name="Peeters S.H."/>
            <person name="Heuer A."/>
            <person name="Rast P."/>
            <person name="Oberbeckmann S."/>
            <person name="Bunk B."/>
            <person name="Jeske O."/>
            <person name="Meyerdierks A."/>
            <person name="Storesund J.E."/>
            <person name="Kallscheuer N."/>
            <person name="Luecker S."/>
            <person name="Lage O.M."/>
            <person name="Pohl T."/>
            <person name="Merkel B.J."/>
            <person name="Hornburger P."/>
            <person name="Mueller R.-W."/>
            <person name="Bruemmer F."/>
            <person name="Labrenz M."/>
            <person name="Spormann A.M."/>
            <person name="Op Den Camp H."/>
            <person name="Overmann J."/>
            <person name="Amann R."/>
            <person name="Jetten M.S.M."/>
            <person name="Mascher T."/>
            <person name="Medema M.H."/>
            <person name="Devos D.P."/>
            <person name="Kaster A.-K."/>
            <person name="Ovreas L."/>
            <person name="Rohde M."/>
            <person name="Galperin M.Y."/>
            <person name="Jogler C."/>
        </authorList>
    </citation>
    <scope>NUCLEOTIDE SEQUENCE [LARGE SCALE GENOMIC DNA]</scope>
    <source>
        <strain evidence="2 3">Pla52o</strain>
    </source>
</reference>
<comment type="caution">
    <text evidence="2">The sequence shown here is derived from an EMBL/GenBank/DDBJ whole genome shotgun (WGS) entry which is preliminary data.</text>
</comment>
<organism evidence="2 3">
    <name type="scientific">Novipirellula galeiformis</name>
    <dbReference type="NCBI Taxonomy" id="2528004"/>
    <lineage>
        <taxon>Bacteria</taxon>
        <taxon>Pseudomonadati</taxon>
        <taxon>Planctomycetota</taxon>
        <taxon>Planctomycetia</taxon>
        <taxon>Pirellulales</taxon>
        <taxon>Pirellulaceae</taxon>
        <taxon>Novipirellula</taxon>
    </lineage>
</organism>
<keyword evidence="1" id="KW-0812">Transmembrane</keyword>